<sequence>MGTVNWPGSNRASTPAGQPFLDQAPDHWSEAADGGCADAEFARLMASDPFADDPHMKNVTWVGPSRTISADEWATLVQTLDGDG</sequence>
<dbReference type="EMBL" id="PPXC01000014">
    <property type="protein sequence ID" value="POH72337.1"/>
    <property type="molecule type" value="Genomic_DNA"/>
</dbReference>
<evidence type="ECO:0000313" key="2">
    <source>
        <dbReference type="EMBL" id="POH72337.1"/>
    </source>
</evidence>
<name>A0A2S3ZU10_ARTGL</name>
<organism evidence="2 3">
    <name type="scientific">Arthrobacter glacialis</name>
    <dbReference type="NCBI Taxonomy" id="1664"/>
    <lineage>
        <taxon>Bacteria</taxon>
        <taxon>Bacillati</taxon>
        <taxon>Actinomycetota</taxon>
        <taxon>Actinomycetes</taxon>
        <taxon>Micrococcales</taxon>
        <taxon>Micrococcaceae</taxon>
        <taxon>Arthrobacter</taxon>
    </lineage>
</organism>
<dbReference type="Proteomes" id="UP000237061">
    <property type="component" value="Unassembled WGS sequence"/>
</dbReference>
<accession>A0A2S3ZU10</accession>
<comment type="caution">
    <text evidence="2">The sequence shown here is derived from an EMBL/GenBank/DDBJ whole genome shotgun (WGS) entry which is preliminary data.</text>
</comment>
<gene>
    <name evidence="2" type="ORF">CVS27_15685</name>
</gene>
<protein>
    <submittedName>
        <fullName evidence="2">Uncharacterized protein</fullName>
    </submittedName>
</protein>
<feature type="region of interest" description="Disordered" evidence="1">
    <location>
        <begin position="1"/>
        <end position="24"/>
    </location>
</feature>
<evidence type="ECO:0000256" key="1">
    <source>
        <dbReference type="SAM" id="MobiDB-lite"/>
    </source>
</evidence>
<evidence type="ECO:0000313" key="3">
    <source>
        <dbReference type="Proteomes" id="UP000237061"/>
    </source>
</evidence>
<proteinExistence type="predicted"/>
<dbReference type="RefSeq" id="WP_133162957.1">
    <property type="nucleotide sequence ID" value="NZ_PPXC01000014.1"/>
</dbReference>
<reference evidence="2 3" key="1">
    <citation type="submission" date="2018-01" db="EMBL/GenBank/DDBJ databases">
        <title>Arthrobacter sp. nov., from glaciers in China.</title>
        <authorList>
            <person name="Liu Q."/>
            <person name="Xin Y.-H."/>
        </authorList>
    </citation>
    <scope>NUCLEOTIDE SEQUENCE [LARGE SCALE GENOMIC DNA]</scope>
    <source>
        <strain evidence="2 3">HLT2-12-2</strain>
    </source>
</reference>
<feature type="compositionally biased region" description="Polar residues" evidence="1">
    <location>
        <begin position="1"/>
        <end position="16"/>
    </location>
</feature>
<keyword evidence="3" id="KW-1185">Reference proteome</keyword>
<feature type="non-terminal residue" evidence="2">
    <location>
        <position position="84"/>
    </location>
</feature>
<dbReference type="AlphaFoldDB" id="A0A2S3ZU10"/>